<name>A0A098BW25_9BACT</name>
<sequence>MKRIIFCTLVLVMFFLNSVYLNAQIQKTLGMDGGFYFNSSNIAYHFSLTYSLQFNQYFGISAGTMFLSVPLDIAGWSDSSRNSSYYFDEDNIKRFNLFFSTFYSRPLFQSTGVYTNWSVSFEPIPYEYISLEKRMNNDILSENVGKYQFTGFSPGTFLEMGLVQYLNRDNNGLRLSLGFGYGWYDMYAGYNRAIIDGQRISTYIPNNNLYKRISLKLIGL</sequence>
<proteinExistence type="predicted"/>
<reference evidence="1 2" key="1">
    <citation type="submission" date="2014-08" db="EMBL/GenBank/DDBJ databases">
        <authorList>
            <person name="Wibberg D."/>
        </authorList>
    </citation>
    <scope>NUCLEOTIDE SEQUENCE [LARGE SCALE GENOMIC DNA]</scope>
    <source>
        <strain evidence="2">ING2-E5B</strain>
    </source>
</reference>
<dbReference type="AlphaFoldDB" id="A0A098BW25"/>
<gene>
    <name evidence="1" type="ORF">ING2E5B_0093</name>
</gene>
<organism evidence="1 2">
    <name type="scientific">Fermentimonas caenicola</name>
    <dbReference type="NCBI Taxonomy" id="1562970"/>
    <lineage>
        <taxon>Bacteria</taxon>
        <taxon>Pseudomonadati</taxon>
        <taxon>Bacteroidota</taxon>
        <taxon>Bacteroidia</taxon>
        <taxon>Bacteroidales</taxon>
        <taxon>Dysgonomonadaceae</taxon>
        <taxon>Fermentimonas</taxon>
    </lineage>
</organism>
<keyword evidence="2" id="KW-1185">Reference proteome</keyword>
<dbReference type="OrthoDB" id="9957524at2"/>
<dbReference type="Proteomes" id="UP000032417">
    <property type="component" value="Chromosome 1"/>
</dbReference>
<dbReference type="HOGENOM" id="CLU_1255001_0_0_10"/>
<evidence type="ECO:0000313" key="1">
    <source>
        <dbReference type="EMBL" id="CEA14771.1"/>
    </source>
</evidence>
<evidence type="ECO:0000313" key="2">
    <source>
        <dbReference type="Proteomes" id="UP000032417"/>
    </source>
</evidence>
<dbReference type="EMBL" id="LN515532">
    <property type="protein sequence ID" value="CEA14771.1"/>
    <property type="molecule type" value="Genomic_DNA"/>
</dbReference>
<dbReference type="KEGG" id="pbt:ING2E5B_0093"/>
<accession>A0A098BW25</accession>
<protein>
    <submittedName>
        <fullName evidence="1">Uncharacterized protein</fullName>
    </submittedName>
</protein>